<name>A0A518EVJ6_9BACT</name>
<evidence type="ECO:0000256" key="3">
    <source>
        <dbReference type="ARBA" id="ARBA00022679"/>
    </source>
</evidence>
<comment type="pathway">
    <text evidence="8">Aminoacyl-tRNA biosynthesis; selenocysteinyl-tRNA(Sec) biosynthesis; selenocysteinyl-tRNA(Sec) from L-seryl-tRNA(Sec) (bacterial route): step 1/1.</text>
</comment>
<dbReference type="GO" id="GO:0004125">
    <property type="term" value="F:L-seryl-tRNA(Sec) selenium transferase activity"/>
    <property type="evidence" value="ECO:0007669"/>
    <property type="project" value="UniProtKB-UniRule"/>
</dbReference>
<proteinExistence type="inferred from homology"/>
<dbReference type="RefSeq" id="WP_145200212.1">
    <property type="nucleotide sequence ID" value="NZ_CP036434.1"/>
</dbReference>
<evidence type="ECO:0000313" key="12">
    <source>
        <dbReference type="Proteomes" id="UP000320390"/>
    </source>
</evidence>
<dbReference type="InterPro" id="IPR004534">
    <property type="entry name" value="SelA_trans"/>
</dbReference>
<comment type="subcellular location">
    <subcellularLocation>
        <location evidence="8">Cytoplasm</location>
    </subcellularLocation>
</comment>
<evidence type="ECO:0000313" key="11">
    <source>
        <dbReference type="EMBL" id="QDV08116.1"/>
    </source>
</evidence>
<evidence type="ECO:0000256" key="1">
    <source>
        <dbReference type="ARBA" id="ARBA00001933"/>
    </source>
</evidence>
<dbReference type="OrthoDB" id="9787096at2"/>
<evidence type="ECO:0000256" key="2">
    <source>
        <dbReference type="ARBA" id="ARBA00022490"/>
    </source>
</evidence>
<dbReference type="EC" id="2.9.1.1" evidence="8"/>
<organism evidence="11 12">
    <name type="scientific">Saltatorellus ferox</name>
    <dbReference type="NCBI Taxonomy" id="2528018"/>
    <lineage>
        <taxon>Bacteria</taxon>
        <taxon>Pseudomonadati</taxon>
        <taxon>Planctomycetota</taxon>
        <taxon>Planctomycetia</taxon>
        <taxon>Planctomycetia incertae sedis</taxon>
        <taxon>Saltatorellus</taxon>
    </lineage>
</organism>
<evidence type="ECO:0000256" key="4">
    <source>
        <dbReference type="ARBA" id="ARBA00022898"/>
    </source>
</evidence>
<evidence type="ECO:0000256" key="7">
    <source>
        <dbReference type="ARBA" id="ARBA00044507"/>
    </source>
</evidence>
<keyword evidence="5 8" id="KW-0648">Protein biosynthesis</keyword>
<comment type="catalytic activity">
    <reaction evidence="8">
        <text>L-seryl-tRNA(Sec) + selenophosphate + H(+) = L-selenocysteinyl-tRNA(Sec) + phosphate</text>
        <dbReference type="Rhea" id="RHEA:22728"/>
        <dbReference type="Rhea" id="RHEA-COMP:9742"/>
        <dbReference type="Rhea" id="RHEA-COMP:9743"/>
        <dbReference type="ChEBI" id="CHEBI:15378"/>
        <dbReference type="ChEBI" id="CHEBI:16144"/>
        <dbReference type="ChEBI" id="CHEBI:43474"/>
        <dbReference type="ChEBI" id="CHEBI:78533"/>
        <dbReference type="ChEBI" id="CHEBI:78573"/>
        <dbReference type="EC" id="2.9.1.1"/>
    </reaction>
</comment>
<keyword evidence="4 8" id="KW-0663">Pyridoxal phosphate</keyword>
<evidence type="ECO:0000256" key="9">
    <source>
        <dbReference type="PIRSR" id="PIRSR618319-50"/>
    </source>
</evidence>
<comment type="cofactor">
    <cofactor evidence="1 8 9">
        <name>pyridoxal 5'-phosphate</name>
        <dbReference type="ChEBI" id="CHEBI:597326"/>
    </cofactor>
</comment>
<dbReference type="GO" id="GO:0005737">
    <property type="term" value="C:cytoplasm"/>
    <property type="evidence" value="ECO:0007669"/>
    <property type="project" value="UniProtKB-SubCell"/>
</dbReference>
<dbReference type="InterPro" id="IPR015424">
    <property type="entry name" value="PyrdxlP-dep_Trfase"/>
</dbReference>
<keyword evidence="12" id="KW-1185">Reference proteome</keyword>
<feature type="modified residue" description="N6-(pyridoxal phosphate)lysine" evidence="8 9">
    <location>
        <position position="327"/>
    </location>
</feature>
<dbReference type="InterPro" id="IPR015421">
    <property type="entry name" value="PyrdxlP-dep_Trfase_major"/>
</dbReference>
<dbReference type="Gene3D" id="3.40.640.10">
    <property type="entry name" value="Type I PLP-dependent aspartate aminotransferase-like (Major domain)"/>
    <property type="match status" value="1"/>
</dbReference>
<dbReference type="Pfam" id="PF03841">
    <property type="entry name" value="SelA"/>
    <property type="match status" value="1"/>
</dbReference>
<dbReference type="PANTHER" id="PTHR32328:SF0">
    <property type="entry name" value="L-SERYL-TRNA(SEC) SELENIUM TRANSFERASE"/>
    <property type="match status" value="1"/>
</dbReference>
<reference evidence="11 12" key="1">
    <citation type="submission" date="2019-02" db="EMBL/GenBank/DDBJ databases">
        <title>Deep-cultivation of Planctomycetes and their phenomic and genomic characterization uncovers novel biology.</title>
        <authorList>
            <person name="Wiegand S."/>
            <person name="Jogler M."/>
            <person name="Boedeker C."/>
            <person name="Pinto D."/>
            <person name="Vollmers J."/>
            <person name="Rivas-Marin E."/>
            <person name="Kohn T."/>
            <person name="Peeters S.H."/>
            <person name="Heuer A."/>
            <person name="Rast P."/>
            <person name="Oberbeckmann S."/>
            <person name="Bunk B."/>
            <person name="Jeske O."/>
            <person name="Meyerdierks A."/>
            <person name="Storesund J.E."/>
            <person name="Kallscheuer N."/>
            <person name="Luecker S."/>
            <person name="Lage O.M."/>
            <person name="Pohl T."/>
            <person name="Merkel B.J."/>
            <person name="Hornburger P."/>
            <person name="Mueller R.-W."/>
            <person name="Bruemmer F."/>
            <person name="Labrenz M."/>
            <person name="Spormann A.M."/>
            <person name="Op den Camp H."/>
            <person name="Overmann J."/>
            <person name="Amann R."/>
            <person name="Jetten M.S.M."/>
            <person name="Mascher T."/>
            <person name="Medema M.H."/>
            <person name="Devos D.P."/>
            <person name="Kaster A.-K."/>
            <person name="Ovreas L."/>
            <person name="Rohde M."/>
            <person name="Galperin M.Y."/>
            <person name="Jogler C."/>
        </authorList>
    </citation>
    <scope>NUCLEOTIDE SEQUENCE [LARGE SCALE GENOMIC DNA]</scope>
    <source>
        <strain evidence="11 12">Poly30</strain>
    </source>
</reference>
<comment type="function">
    <text evidence="8">Converts seryl-tRNA(Sec) to selenocysteinyl-tRNA(Sec) required for selenoprotein biosynthesis.</text>
</comment>
<evidence type="ECO:0000256" key="6">
    <source>
        <dbReference type="ARBA" id="ARBA00023266"/>
    </source>
</evidence>
<dbReference type="NCBIfam" id="TIGR00474">
    <property type="entry name" value="selA"/>
    <property type="match status" value="1"/>
</dbReference>
<dbReference type="GO" id="GO:0001514">
    <property type="term" value="P:selenocysteine incorporation"/>
    <property type="evidence" value="ECO:0007669"/>
    <property type="project" value="UniProtKB-UniRule"/>
</dbReference>
<keyword evidence="6 8" id="KW-0711">Selenium</keyword>
<dbReference type="Proteomes" id="UP000320390">
    <property type="component" value="Chromosome"/>
</dbReference>
<dbReference type="GO" id="GO:0001717">
    <property type="term" value="P:conversion of seryl-tRNAsec to selenocys-tRNAsec"/>
    <property type="evidence" value="ECO:0007669"/>
    <property type="project" value="UniProtKB-UniRule"/>
</dbReference>
<dbReference type="SUPFAM" id="SSF53383">
    <property type="entry name" value="PLP-dependent transferases"/>
    <property type="match status" value="1"/>
</dbReference>
<dbReference type="PANTHER" id="PTHR32328">
    <property type="entry name" value="L-SERYL-TRNA(SEC) SELENIUM TRANSFERASE"/>
    <property type="match status" value="1"/>
</dbReference>
<protein>
    <recommendedName>
        <fullName evidence="8">L-seryl-tRNA(Sec) selenium transferase</fullName>
        <ecNumber evidence="8">2.9.1.1</ecNumber>
    </recommendedName>
    <alternativeName>
        <fullName evidence="8">Selenocysteine synthase</fullName>
        <shortName evidence="8">Sec synthase</shortName>
    </alternativeName>
    <alternativeName>
        <fullName evidence="8">Selenocysteinyl-tRNA(Sec) synthase</fullName>
    </alternativeName>
</protein>
<keyword evidence="3 8" id="KW-0808">Transferase</keyword>
<dbReference type="Gene3D" id="3.90.1150.180">
    <property type="match status" value="1"/>
</dbReference>
<comment type="similarity">
    <text evidence="7 8">Belongs to the SelA family.</text>
</comment>
<sequence length="493" mass="52681">MTAQPDQPTEPMTPHGPQGAEGNPFRALPSVDEALRLLESSVSMDVEPARLRPIPRAVLAELVQAELDAFRQRIGRDKLDVAAVRSEIEGGPFLARLLDACRIERGRGVVPAVNATGVVLHTNLGRAPVHPEVADRMRAAAMGYCVLELDRFSARRNERDARLGALLARATGAETGIAVNNCAAAAFLMMQTFAGGREAIVSRGELVEIGGSFRVPDVMERAGVRLVEVGSTNRTRIADYERAITEQTSLLMKVHTSNFRVVGFTEEVDPAEMARLGRERAITTGWDLGSGRLEAEGARSLDVVGDETVLRDAVASGIDAIAFSGDKLLGGPQAGLIVGRRAAIRALRKNPIYRAMRLDKVALSGLEATLELLAAGRGDEIPSRRLMHLTVADLGPVAERIAGAISALEGFEAEAVDSESQPGSGSAPTVFLPTKAVRVTWEGHAADHLANELRAGEPPVFVRVQDGAVHLDPRALLPGDEARLLQAFTALTR</sequence>
<dbReference type="EMBL" id="CP036434">
    <property type="protein sequence ID" value="QDV08116.1"/>
    <property type="molecule type" value="Genomic_DNA"/>
</dbReference>
<evidence type="ECO:0000256" key="10">
    <source>
        <dbReference type="SAM" id="MobiDB-lite"/>
    </source>
</evidence>
<accession>A0A518EVJ6</accession>
<dbReference type="HAMAP" id="MF_00423">
    <property type="entry name" value="SelA"/>
    <property type="match status" value="1"/>
</dbReference>
<evidence type="ECO:0000256" key="5">
    <source>
        <dbReference type="ARBA" id="ARBA00022917"/>
    </source>
</evidence>
<dbReference type="AlphaFoldDB" id="A0A518EVJ6"/>
<keyword evidence="2 8" id="KW-0963">Cytoplasm</keyword>
<gene>
    <name evidence="8 11" type="primary">selA</name>
    <name evidence="11" type="ORF">Poly30_36520</name>
</gene>
<feature type="region of interest" description="Disordered" evidence="10">
    <location>
        <begin position="1"/>
        <end position="26"/>
    </location>
</feature>
<evidence type="ECO:0000256" key="8">
    <source>
        <dbReference type="HAMAP-Rule" id="MF_00423"/>
    </source>
</evidence>
<dbReference type="InterPro" id="IPR018319">
    <property type="entry name" value="SelA-like"/>
</dbReference>
<dbReference type="UniPathway" id="UPA00906">
    <property type="reaction ID" value="UER00896"/>
</dbReference>